<name>A0A382K5F9_9ZZZZ</name>
<gene>
    <name evidence="1" type="ORF">METZ01_LOCUS271909</name>
</gene>
<sequence>ADGAEPFDQVLVPVSREEIELSGAYRFGNPGESIILGGSISRDVLELRSNPEITFGDFDLRDPLPGAQPLDMQRQLRPYAATRVALHFGTRRFRYVDYTGLDDLRHTQLTALGLFAGVTVGKSLNIFSTDRAPNEGDFFTRGHLSLTHPLGLSLIHASGTVEARHNEAWRDILADADIAFYGRTSLLASHTLFIRATTSGGWETHLPYQLVLGGRAGIRSLEEDRFPGGRMLRFVFEDRIMLPWPRETADLGITLFSDLGRIWAGDVPYGVTTGWKAALGFGLRIGLPRNTRNIWRTDIAFPVDGGSPIFRVTLELNKLRDGFFTDDVARSRRFNVGPETFFY</sequence>
<evidence type="ECO:0008006" key="2">
    <source>
        <dbReference type="Google" id="ProtNLM"/>
    </source>
</evidence>
<reference evidence="1" key="1">
    <citation type="submission" date="2018-05" db="EMBL/GenBank/DDBJ databases">
        <authorList>
            <person name="Lanie J.A."/>
            <person name="Ng W.-L."/>
            <person name="Kazmierczak K.M."/>
            <person name="Andrzejewski T.M."/>
            <person name="Davidsen T.M."/>
            <person name="Wayne K.J."/>
            <person name="Tettelin H."/>
            <person name="Glass J.I."/>
            <person name="Rusch D."/>
            <person name="Podicherti R."/>
            <person name="Tsui H.-C.T."/>
            <person name="Winkler M.E."/>
        </authorList>
    </citation>
    <scope>NUCLEOTIDE SEQUENCE</scope>
</reference>
<organism evidence="1">
    <name type="scientific">marine metagenome</name>
    <dbReference type="NCBI Taxonomy" id="408172"/>
    <lineage>
        <taxon>unclassified sequences</taxon>
        <taxon>metagenomes</taxon>
        <taxon>ecological metagenomes</taxon>
    </lineage>
</organism>
<protein>
    <recommendedName>
        <fullName evidence="2">Bacterial surface antigen (D15) domain-containing protein</fullName>
    </recommendedName>
</protein>
<feature type="non-terminal residue" evidence="1">
    <location>
        <position position="1"/>
    </location>
</feature>
<evidence type="ECO:0000313" key="1">
    <source>
        <dbReference type="EMBL" id="SVC19055.1"/>
    </source>
</evidence>
<dbReference type="AlphaFoldDB" id="A0A382K5F9"/>
<accession>A0A382K5F9</accession>
<dbReference type="Gene3D" id="2.40.160.50">
    <property type="entry name" value="membrane protein fhac: a member of the omp85/tpsb transporter family"/>
    <property type="match status" value="1"/>
</dbReference>
<proteinExistence type="predicted"/>
<dbReference type="EMBL" id="UINC01078201">
    <property type="protein sequence ID" value="SVC19055.1"/>
    <property type="molecule type" value="Genomic_DNA"/>
</dbReference>